<evidence type="ECO:0000256" key="3">
    <source>
        <dbReference type="ARBA" id="ARBA00022692"/>
    </source>
</evidence>
<keyword evidence="3 10" id="KW-0812">Transmembrane</keyword>
<accession>A0ABM0MKZ9</accession>
<proteinExistence type="inferred from homology"/>
<feature type="domain" description="G-protein coupled receptors family 1 profile" evidence="12">
    <location>
        <begin position="44"/>
        <end position="498"/>
    </location>
</feature>
<evidence type="ECO:0000256" key="7">
    <source>
        <dbReference type="ARBA" id="ARBA00023157"/>
    </source>
</evidence>
<keyword evidence="5 10" id="KW-0297">G-protein coupled receptor</keyword>
<feature type="transmembrane region" description="Helical" evidence="11">
    <location>
        <begin position="477"/>
        <end position="501"/>
    </location>
</feature>
<name>A0ABM0MKZ9_SACKO</name>
<evidence type="ECO:0000256" key="6">
    <source>
        <dbReference type="ARBA" id="ARBA00023136"/>
    </source>
</evidence>
<dbReference type="Proteomes" id="UP000694865">
    <property type="component" value="Unplaced"/>
</dbReference>
<sequence length="522" mass="59083">MYYNNSSYAANTTSLNGEIIIYLSAENIFVSIFAIAVTFVTVFGNTLVVLAVLTERRLRKVSNVFIVNLAVSDLLVGLFVTPMAAISYVTEYWSFGVFVCDLFISLDVICCTASICSLCVISIDRYKAITQPLKYALKRTPQRAAVMVAIVWFVALAVALPPLFGWREDRSSEITECLISQEESYTIYSTVGAFYLPLFIMVGVYLKIFQAIKNRRKKFLDHGDVSTTQVHLTSTSDKNKHSVNAEQMYPLRRLRKETGDSKTKTEVVHPQIGYRLSKQQSYSLFVSEDEIDSDDDMTVIPLPETALTCSNSYLTTLAAIQLQRNLTMSNPDLVQITAKKVRKKACCGKGRRPKKPCLTPALRNRRSIYNKQVSFAKQLSFRLKTSRSCSVSGKLACNGKVNVKFKRKYRSPIIVTPPEHTSRSSSSRDARISVSQEKKAAKTLGIIMGTFIFCWLPFFIMALVLPFCKEHCQNFPIVVMDIFTWLGYMNSALNPLIYTFFNLEFRKAFNRILRCKCSSYSY</sequence>
<dbReference type="PANTHER" id="PTHR24248">
    <property type="entry name" value="ADRENERGIC RECEPTOR-RELATED G-PROTEIN COUPLED RECEPTOR"/>
    <property type="match status" value="1"/>
</dbReference>
<organism evidence="13 14">
    <name type="scientific">Saccoglossus kowalevskii</name>
    <name type="common">Acorn worm</name>
    <dbReference type="NCBI Taxonomy" id="10224"/>
    <lineage>
        <taxon>Eukaryota</taxon>
        <taxon>Metazoa</taxon>
        <taxon>Hemichordata</taxon>
        <taxon>Enteropneusta</taxon>
        <taxon>Harrimaniidae</taxon>
        <taxon>Saccoglossus</taxon>
    </lineage>
</organism>
<protein>
    <submittedName>
        <fullName evidence="14">5-hydroxytryptamine receptor 1A-alpha-like</fullName>
    </submittedName>
</protein>
<feature type="transmembrane region" description="Helical" evidence="11">
    <location>
        <begin position="95"/>
        <end position="123"/>
    </location>
</feature>
<dbReference type="PROSITE" id="PS00237">
    <property type="entry name" value="G_PROTEIN_RECEP_F1_1"/>
    <property type="match status" value="1"/>
</dbReference>
<feature type="transmembrane region" description="Helical" evidence="11">
    <location>
        <begin position="28"/>
        <end position="53"/>
    </location>
</feature>
<keyword evidence="2" id="KW-1003">Cell membrane</keyword>
<dbReference type="RefSeq" id="XP_006820690.1">
    <property type="nucleotide sequence ID" value="XM_006820627.1"/>
</dbReference>
<feature type="transmembrane region" description="Helical" evidence="11">
    <location>
        <begin position="65"/>
        <end position="89"/>
    </location>
</feature>
<dbReference type="PANTHER" id="PTHR24248:SF199">
    <property type="entry name" value="IP13425P-RELATED"/>
    <property type="match status" value="1"/>
</dbReference>
<dbReference type="Pfam" id="PF00001">
    <property type="entry name" value="7tm_1"/>
    <property type="match status" value="1"/>
</dbReference>
<feature type="transmembrane region" description="Helical" evidence="11">
    <location>
        <begin position="185"/>
        <end position="208"/>
    </location>
</feature>
<evidence type="ECO:0000256" key="11">
    <source>
        <dbReference type="SAM" id="Phobius"/>
    </source>
</evidence>
<dbReference type="Gene3D" id="1.20.1070.10">
    <property type="entry name" value="Rhodopsin 7-helix transmembrane proteins"/>
    <property type="match status" value="2"/>
</dbReference>
<keyword evidence="8 10" id="KW-0675">Receptor</keyword>
<keyword evidence="7" id="KW-1015">Disulfide bond</keyword>
<dbReference type="PROSITE" id="PS50262">
    <property type="entry name" value="G_PROTEIN_RECEP_F1_2"/>
    <property type="match status" value="1"/>
</dbReference>
<evidence type="ECO:0000313" key="14">
    <source>
        <dbReference type="RefSeq" id="XP_006820690.1"/>
    </source>
</evidence>
<evidence type="ECO:0000256" key="8">
    <source>
        <dbReference type="ARBA" id="ARBA00023170"/>
    </source>
</evidence>
<keyword evidence="6 11" id="KW-0472">Membrane</keyword>
<keyword evidence="4 11" id="KW-1133">Transmembrane helix</keyword>
<evidence type="ECO:0000256" key="1">
    <source>
        <dbReference type="ARBA" id="ARBA00004651"/>
    </source>
</evidence>
<dbReference type="GeneID" id="100376637"/>
<dbReference type="SUPFAM" id="SSF81321">
    <property type="entry name" value="Family A G protein-coupled receptor-like"/>
    <property type="match status" value="1"/>
</dbReference>
<reference evidence="14" key="1">
    <citation type="submission" date="2025-08" db="UniProtKB">
        <authorList>
            <consortium name="RefSeq"/>
        </authorList>
    </citation>
    <scope>IDENTIFICATION</scope>
    <source>
        <tissue evidence="14">Testes</tissue>
    </source>
</reference>
<evidence type="ECO:0000256" key="4">
    <source>
        <dbReference type="ARBA" id="ARBA00022989"/>
    </source>
</evidence>
<dbReference type="PRINTS" id="PR00237">
    <property type="entry name" value="GPCRRHODOPSN"/>
</dbReference>
<evidence type="ECO:0000256" key="10">
    <source>
        <dbReference type="RuleBase" id="RU000688"/>
    </source>
</evidence>
<dbReference type="InterPro" id="IPR000276">
    <property type="entry name" value="GPCR_Rhodpsn"/>
</dbReference>
<comment type="subcellular location">
    <subcellularLocation>
        <location evidence="1">Cell membrane</location>
        <topology evidence="1">Multi-pass membrane protein</topology>
    </subcellularLocation>
</comment>
<comment type="similarity">
    <text evidence="10">Belongs to the G-protein coupled receptor 1 family.</text>
</comment>
<evidence type="ECO:0000256" key="5">
    <source>
        <dbReference type="ARBA" id="ARBA00023040"/>
    </source>
</evidence>
<gene>
    <name evidence="14" type="primary">LOC100376637</name>
</gene>
<evidence type="ECO:0000256" key="2">
    <source>
        <dbReference type="ARBA" id="ARBA00022475"/>
    </source>
</evidence>
<keyword evidence="13" id="KW-1185">Reference proteome</keyword>
<feature type="transmembrane region" description="Helical" evidence="11">
    <location>
        <begin position="144"/>
        <end position="165"/>
    </location>
</feature>
<evidence type="ECO:0000313" key="13">
    <source>
        <dbReference type="Proteomes" id="UP000694865"/>
    </source>
</evidence>
<dbReference type="SMART" id="SM01381">
    <property type="entry name" value="7TM_GPCR_Srsx"/>
    <property type="match status" value="1"/>
</dbReference>
<feature type="transmembrane region" description="Helical" evidence="11">
    <location>
        <begin position="444"/>
        <end position="465"/>
    </location>
</feature>
<keyword evidence="9 10" id="KW-0807">Transducer</keyword>
<evidence type="ECO:0000259" key="12">
    <source>
        <dbReference type="PROSITE" id="PS50262"/>
    </source>
</evidence>
<dbReference type="InterPro" id="IPR017452">
    <property type="entry name" value="GPCR_Rhodpsn_7TM"/>
</dbReference>
<evidence type="ECO:0000256" key="9">
    <source>
        <dbReference type="ARBA" id="ARBA00023224"/>
    </source>
</evidence>